<sequence length="631" mass="69000">MSDRATKRPPDRPAGPHHAGSVPPDSMTLRILATSDLHMHLLPYDYLADRPSDRIGLARTASLIQARRAEVRACLLLDNGDFLQGGPMGDLVARRASLFPDTHPAIAAMNALGYDAAALGNHDFNFGLTFLRRTVARARFPVLAANLSMRRGPDFASFCVIDRSLTDPQGNRHPLRIGIIGFLPPQTEEWDQDLRPLMHSDDIMDCARRLVPRLRETTGVDLVVALAHTGIGPPDPTPRMEHAAHALATLPGIDVLVAGHTHEVFPGPRWQGRPGIDALRGTLSGKPAVMPGFGGSHLGVIDLHFTTDPQGRLTVASFSARTEAVAPATPASALVARPVAAAHRATLRQLSTRIGRSASALNSHFAVIGHDRGLRLVNLAQRWHVRQRLVGTAHEGLPVLSASAPYRAGGRGGPQHYTDVPAGTLSLRHLADLYSFPNRITAIRLTGAQLRGWLERSASLFNHIPSGSRDATLLNPDFPAYNFDMIDGISWRIDLSVPARFHPDGRLACADAARIRDLTWQTRPVADDQTFVLATNSYRLATCGLFSPLVARNTVILDRDAMTRDVLRRYVRRQRCIRVPDRPNWTFVPQPDTSVLFETAPVALDRPLPEPDWLEGLGIGPDGFAMMRLTL</sequence>
<reference evidence="6 7" key="1">
    <citation type="submission" date="2019-04" db="EMBL/GenBank/DDBJ databases">
        <authorList>
            <person name="Li J."/>
        </authorList>
    </citation>
    <scope>NUCLEOTIDE SEQUENCE [LARGE SCALE GENOMIC DNA]</scope>
    <source>
        <strain evidence="6 7">CCTCC AB2016182</strain>
    </source>
</reference>
<dbReference type="InterPro" id="IPR006179">
    <property type="entry name" value="5_nucleotidase/apyrase"/>
</dbReference>
<dbReference type="InterPro" id="IPR004843">
    <property type="entry name" value="Calcineurin-like_PHP"/>
</dbReference>
<proteinExistence type="inferred from homology"/>
<dbReference type="GO" id="GO:0000166">
    <property type="term" value="F:nucleotide binding"/>
    <property type="evidence" value="ECO:0007669"/>
    <property type="project" value="UniProtKB-KW"/>
</dbReference>
<keyword evidence="2" id="KW-0547">Nucleotide-binding</keyword>
<evidence type="ECO:0000256" key="1">
    <source>
        <dbReference type="ARBA" id="ARBA00022729"/>
    </source>
</evidence>
<feature type="compositionally biased region" description="Basic and acidic residues" evidence="3">
    <location>
        <begin position="1"/>
        <end position="11"/>
    </location>
</feature>
<dbReference type="PANTHER" id="PTHR11575:SF6">
    <property type="entry name" value="2',3'-CYCLIC-NUCLEOTIDE 2'-PHOSPHODIESTERASE_3'-NUCLEOTIDASE"/>
    <property type="match status" value="1"/>
</dbReference>
<dbReference type="SUPFAM" id="SSF55816">
    <property type="entry name" value="5'-nucleotidase (syn. UDP-sugar hydrolase), C-terminal domain"/>
    <property type="match status" value="1"/>
</dbReference>
<dbReference type="AlphaFoldDB" id="A0A4U0QVQ5"/>
<feature type="region of interest" description="Disordered" evidence="3">
    <location>
        <begin position="1"/>
        <end position="25"/>
    </location>
</feature>
<dbReference type="SUPFAM" id="SSF56300">
    <property type="entry name" value="Metallo-dependent phosphatases"/>
    <property type="match status" value="1"/>
</dbReference>
<dbReference type="EMBL" id="SUNH01000006">
    <property type="protein sequence ID" value="TJZ86215.1"/>
    <property type="molecule type" value="Genomic_DNA"/>
</dbReference>
<gene>
    <name evidence="6" type="ORF">FA740_04845</name>
</gene>
<dbReference type="PRINTS" id="PR01607">
    <property type="entry name" value="APYRASEFAMLY"/>
</dbReference>
<dbReference type="GO" id="GO:0016787">
    <property type="term" value="F:hydrolase activity"/>
    <property type="evidence" value="ECO:0007669"/>
    <property type="project" value="UniProtKB-KW"/>
</dbReference>
<dbReference type="GO" id="GO:0030288">
    <property type="term" value="C:outer membrane-bounded periplasmic space"/>
    <property type="evidence" value="ECO:0007669"/>
    <property type="project" value="TreeGrafter"/>
</dbReference>
<keyword evidence="7" id="KW-1185">Reference proteome</keyword>
<dbReference type="InterPro" id="IPR008334">
    <property type="entry name" value="5'-Nucleotdase_C"/>
</dbReference>
<evidence type="ECO:0000259" key="4">
    <source>
        <dbReference type="Pfam" id="PF00149"/>
    </source>
</evidence>
<dbReference type="Pfam" id="PF00149">
    <property type="entry name" value="Metallophos"/>
    <property type="match status" value="1"/>
</dbReference>
<protein>
    <submittedName>
        <fullName evidence="6">Bifunctional 2',3'-cyclic-nucleotide 2'-phosphodiesterase/3'-nucleotidase</fullName>
    </submittedName>
</protein>
<evidence type="ECO:0000313" key="7">
    <source>
        <dbReference type="Proteomes" id="UP000306223"/>
    </source>
</evidence>
<dbReference type="PANTHER" id="PTHR11575">
    <property type="entry name" value="5'-NUCLEOTIDASE-RELATED"/>
    <property type="match status" value="1"/>
</dbReference>
<dbReference type="OrthoDB" id="9803927at2"/>
<comment type="similarity">
    <text evidence="2">Belongs to the 5'-nucleotidase family.</text>
</comment>
<dbReference type="NCBIfam" id="NF006938">
    <property type="entry name" value="PRK09420.1"/>
    <property type="match status" value="1"/>
</dbReference>
<dbReference type="Pfam" id="PF02872">
    <property type="entry name" value="5_nucleotid_C"/>
    <property type="match status" value="1"/>
</dbReference>
<evidence type="ECO:0000256" key="3">
    <source>
        <dbReference type="SAM" id="MobiDB-lite"/>
    </source>
</evidence>
<dbReference type="Gene3D" id="3.90.780.10">
    <property type="entry name" value="5'-Nucleotidase, C-terminal domain"/>
    <property type="match status" value="1"/>
</dbReference>
<name>A0A4U0QVQ5_9RHOB</name>
<feature type="domain" description="Calcineurin-like phosphoesterase" evidence="4">
    <location>
        <begin position="29"/>
        <end position="263"/>
    </location>
</feature>
<dbReference type="Proteomes" id="UP000306223">
    <property type="component" value="Unassembled WGS sequence"/>
</dbReference>
<comment type="caution">
    <text evidence="6">The sequence shown here is derived from an EMBL/GenBank/DDBJ whole genome shotgun (WGS) entry which is preliminary data.</text>
</comment>
<evidence type="ECO:0000256" key="2">
    <source>
        <dbReference type="RuleBase" id="RU362119"/>
    </source>
</evidence>
<feature type="domain" description="5'-Nucleotidase C-terminal" evidence="5">
    <location>
        <begin position="418"/>
        <end position="544"/>
    </location>
</feature>
<evidence type="ECO:0000313" key="6">
    <source>
        <dbReference type="EMBL" id="TJZ86215.1"/>
    </source>
</evidence>
<organism evidence="6 7">
    <name type="scientific">Paracoccus hibiscisoli</name>
    <dbReference type="NCBI Taxonomy" id="2023261"/>
    <lineage>
        <taxon>Bacteria</taxon>
        <taxon>Pseudomonadati</taxon>
        <taxon>Pseudomonadota</taxon>
        <taxon>Alphaproteobacteria</taxon>
        <taxon>Rhodobacterales</taxon>
        <taxon>Paracoccaceae</taxon>
        <taxon>Paracoccus</taxon>
    </lineage>
</organism>
<dbReference type="InterPro" id="IPR029052">
    <property type="entry name" value="Metallo-depent_PP-like"/>
</dbReference>
<keyword evidence="1" id="KW-0732">Signal</keyword>
<dbReference type="GO" id="GO:0009166">
    <property type="term" value="P:nucleotide catabolic process"/>
    <property type="evidence" value="ECO:0007669"/>
    <property type="project" value="InterPro"/>
</dbReference>
<accession>A0A4U0QVQ5</accession>
<dbReference type="Gene3D" id="3.60.21.10">
    <property type="match status" value="1"/>
</dbReference>
<evidence type="ECO:0000259" key="5">
    <source>
        <dbReference type="Pfam" id="PF02872"/>
    </source>
</evidence>
<dbReference type="InterPro" id="IPR036907">
    <property type="entry name" value="5'-Nucleotdase_C_sf"/>
</dbReference>
<keyword evidence="2" id="KW-0378">Hydrolase</keyword>